<accession>A0AAQ1RV53</accession>
<dbReference type="EMBL" id="FQVY01000001">
    <property type="protein sequence ID" value="SHF74876.1"/>
    <property type="molecule type" value="Genomic_DNA"/>
</dbReference>
<sequence length="228" mass="25812">MSIFALGDTHLSLASDKPMDVFPGWSGYLPKLEKNWRDTVADGDTVVIPGDVSWAMSLEEAATDFAFLDSLPGRKILLKGNHDYWWSTKNKMDGFLAERGFTTLSILSNESYQVEGVNICGSRSWFFEDTDPHDAKIRARELGRIRMSLEKADPALPILLFLHYPPVYRDFLSQETIDLMGEWGITQCYYGHLHGKAIQWAFEGDYEGIAFRLVSADALNFCPLCIKE</sequence>
<dbReference type="InterPro" id="IPR051158">
    <property type="entry name" value="Metallophosphoesterase_sf"/>
</dbReference>
<protein>
    <submittedName>
        <fullName evidence="2">Serine/threonine protein phosphatase</fullName>
    </submittedName>
</protein>
<dbReference type="Proteomes" id="UP000474718">
    <property type="component" value="Unassembled WGS sequence"/>
</dbReference>
<evidence type="ECO:0000313" key="2">
    <source>
        <dbReference type="EMBL" id="MZL69457.1"/>
    </source>
</evidence>
<dbReference type="SUPFAM" id="SSF56300">
    <property type="entry name" value="Metallo-dependent phosphatases"/>
    <property type="match status" value="1"/>
</dbReference>
<dbReference type="PANTHER" id="PTHR31302">
    <property type="entry name" value="TRANSMEMBRANE PROTEIN WITH METALLOPHOSPHOESTERASE DOMAIN-RELATED"/>
    <property type="match status" value="1"/>
</dbReference>
<organism evidence="3 4">
    <name type="scientific">Bittarella massiliensis</name>
    <name type="common">ex Durand et al. 2017</name>
    <dbReference type="NCBI Taxonomy" id="1720313"/>
    <lineage>
        <taxon>Bacteria</taxon>
        <taxon>Bacillati</taxon>
        <taxon>Bacillota</taxon>
        <taxon>Clostridia</taxon>
        <taxon>Eubacteriales</taxon>
        <taxon>Oscillospiraceae</taxon>
        <taxon>Bittarella (ex Durand et al. 2017)</taxon>
    </lineage>
</organism>
<dbReference type="RefSeq" id="WP_044992348.1">
    <property type="nucleotide sequence ID" value="NZ_FQVY01000001.1"/>
</dbReference>
<feature type="domain" description="Calcineurin-like phosphoesterase" evidence="1">
    <location>
        <begin position="1"/>
        <end position="195"/>
    </location>
</feature>
<gene>
    <name evidence="2" type="ORF">GT747_06715</name>
    <name evidence="3" type="ORF">SAMN05444424_0548</name>
</gene>
<dbReference type="EMBL" id="WWVX01000004">
    <property type="protein sequence ID" value="MZL69457.1"/>
    <property type="molecule type" value="Genomic_DNA"/>
</dbReference>
<reference evidence="2 5" key="3">
    <citation type="journal article" date="2019" name="Nat. Med.">
        <title>A library of human gut bacterial isolates paired with longitudinal multiomics data enables mechanistic microbiome research.</title>
        <authorList>
            <person name="Poyet M."/>
            <person name="Groussin M."/>
            <person name="Gibbons S.M."/>
            <person name="Avila-Pacheco J."/>
            <person name="Jiang X."/>
            <person name="Kearney S.M."/>
            <person name="Perrotta A.R."/>
            <person name="Berdy B."/>
            <person name="Zhao S."/>
            <person name="Lieberman T.D."/>
            <person name="Swanson P.K."/>
            <person name="Smith M."/>
            <person name="Roesemann S."/>
            <person name="Alexander J.E."/>
            <person name="Rich S.A."/>
            <person name="Livny J."/>
            <person name="Vlamakis H."/>
            <person name="Clish C."/>
            <person name="Bullock K."/>
            <person name="Deik A."/>
            <person name="Scott J."/>
            <person name="Pierce K.A."/>
            <person name="Xavier R.J."/>
            <person name="Alm E.J."/>
        </authorList>
    </citation>
    <scope>NUCLEOTIDE SEQUENCE [LARGE SCALE GENOMIC DNA]</scope>
    <source>
        <strain evidence="2 5">BIOML-A2</strain>
    </source>
</reference>
<reference evidence="4" key="2">
    <citation type="submission" date="2016-11" db="EMBL/GenBank/DDBJ databases">
        <authorList>
            <person name="Jaros S."/>
            <person name="Januszkiewicz K."/>
            <person name="Wedrychowicz H."/>
        </authorList>
    </citation>
    <scope>NUCLEOTIDE SEQUENCE [LARGE SCALE GENOMIC DNA]</scope>
    <source>
        <strain evidence="4">DSM 4029</strain>
    </source>
</reference>
<reference evidence="3" key="1">
    <citation type="submission" date="2016-11" db="EMBL/GenBank/DDBJ databases">
        <authorList>
            <person name="Varghese N."/>
            <person name="Submissions S."/>
        </authorList>
    </citation>
    <scope>NUCLEOTIDE SEQUENCE</scope>
    <source>
        <strain evidence="3">DSM 4029</strain>
    </source>
</reference>
<name>A0AAQ1RV53_9FIRM</name>
<dbReference type="PIRSF" id="PIRSF033094">
    <property type="entry name" value="Pesterase_CT488"/>
    <property type="match status" value="1"/>
</dbReference>
<dbReference type="Gene3D" id="3.60.21.10">
    <property type="match status" value="1"/>
</dbReference>
<dbReference type="InterPro" id="IPR014578">
    <property type="entry name" value="Pesterase_CT488"/>
</dbReference>
<evidence type="ECO:0000313" key="3">
    <source>
        <dbReference type="EMBL" id="SHF74876.1"/>
    </source>
</evidence>
<dbReference type="InterPro" id="IPR004843">
    <property type="entry name" value="Calcineurin-like_PHP"/>
</dbReference>
<keyword evidence="5" id="KW-1185">Reference proteome</keyword>
<dbReference type="Proteomes" id="UP000184089">
    <property type="component" value="Unassembled WGS sequence"/>
</dbReference>
<dbReference type="InterPro" id="IPR029052">
    <property type="entry name" value="Metallo-depent_PP-like"/>
</dbReference>
<evidence type="ECO:0000313" key="4">
    <source>
        <dbReference type="Proteomes" id="UP000184089"/>
    </source>
</evidence>
<dbReference type="GO" id="GO:0016787">
    <property type="term" value="F:hydrolase activity"/>
    <property type="evidence" value="ECO:0007669"/>
    <property type="project" value="InterPro"/>
</dbReference>
<evidence type="ECO:0000313" key="5">
    <source>
        <dbReference type="Proteomes" id="UP000474718"/>
    </source>
</evidence>
<dbReference type="PANTHER" id="PTHR31302:SF22">
    <property type="entry name" value="PHOSPHOESTERASE"/>
    <property type="match status" value="1"/>
</dbReference>
<evidence type="ECO:0000259" key="1">
    <source>
        <dbReference type="Pfam" id="PF00149"/>
    </source>
</evidence>
<proteinExistence type="predicted"/>
<dbReference type="Pfam" id="PF00149">
    <property type="entry name" value="Metallophos"/>
    <property type="match status" value="1"/>
</dbReference>
<comment type="caution">
    <text evidence="3">The sequence shown here is derived from an EMBL/GenBank/DDBJ whole genome shotgun (WGS) entry which is preliminary data.</text>
</comment>
<dbReference type="AlphaFoldDB" id="A0AAQ1RV53"/>